<reference evidence="2 3" key="1">
    <citation type="journal article" date="2015" name="Genome Announc.">
        <title>Complete Genome Sequencing of Protease-Producing Novel Arthrobacter sp. Strain IHBB 11108 Using PacBio Single-Molecule Real-Time Sequencing Technology.</title>
        <authorList>
            <person name="Kiran S."/>
            <person name="Swarnkar M.K."/>
            <person name="Pal M."/>
            <person name="Thakur R."/>
            <person name="Tewari R."/>
            <person name="Singh A.K."/>
            <person name="Gulati A."/>
        </authorList>
    </citation>
    <scope>NUCLEOTIDE SEQUENCE [LARGE SCALE GENOMIC DNA]</scope>
    <source>
        <strain evidence="2 3">IHBB 11108</strain>
    </source>
</reference>
<organism evidence="2 3">
    <name type="scientific">Psychromicrobium lacuslunae</name>
    <dbReference type="NCBI Taxonomy" id="1618207"/>
    <lineage>
        <taxon>Bacteria</taxon>
        <taxon>Bacillati</taxon>
        <taxon>Actinomycetota</taxon>
        <taxon>Actinomycetes</taxon>
        <taxon>Micrococcales</taxon>
        <taxon>Micrococcaceae</taxon>
        <taxon>Psychromicrobium</taxon>
    </lineage>
</organism>
<evidence type="ECO:0000313" key="3">
    <source>
        <dbReference type="Proteomes" id="UP000061839"/>
    </source>
</evidence>
<dbReference type="HOGENOM" id="CLU_881788_0_0_11"/>
<evidence type="ECO:0000313" key="2">
    <source>
        <dbReference type="EMBL" id="AJT41036.1"/>
    </source>
</evidence>
<accession>A0A0D4BY70</accession>
<protein>
    <submittedName>
        <fullName evidence="2">Uncharacterized protein</fullName>
    </submittedName>
</protein>
<keyword evidence="3" id="KW-1185">Reference proteome</keyword>
<dbReference type="Proteomes" id="UP000061839">
    <property type="component" value="Chromosome"/>
</dbReference>
<gene>
    <name evidence="2" type="ORF">UM93_05015</name>
</gene>
<feature type="chain" id="PRO_5002281111" evidence="1">
    <location>
        <begin position="43"/>
        <end position="315"/>
    </location>
</feature>
<dbReference type="EMBL" id="CP011005">
    <property type="protein sequence ID" value="AJT41036.1"/>
    <property type="molecule type" value="Genomic_DNA"/>
</dbReference>
<sequence>MEELMILTKTRNRRLSKSRLLPLSGVLVAALMLGASAGTVSAAELNTDPLAQLSKIGLYNPAGATSEVQGKVALKPQSPSAATANIGLKVIGPDAQSSLTMKPVGDFKSASSIGAAVYQGSADFSYVLTDGTSGATAGYSVIHSQNAPTTYSYEINIGGRPAVLALTPGGSILVSDHAGKANNLIAPAWARDATGKPLKTSYSVSKNVLTQTIDFSGAQFPVIADPRFQKDWLNNTIEFTRTETSTAADSAGGFALICGSAVGFLPLAGVCGVLAGASVVVANEARNQGKCLGIRWGNGIPLPAYPYPVIVDCYA</sequence>
<dbReference type="AlphaFoldDB" id="A0A0D4BY70"/>
<keyword evidence="1" id="KW-0732">Signal</keyword>
<dbReference type="KEGG" id="ari:UM93_05015"/>
<feature type="signal peptide" evidence="1">
    <location>
        <begin position="1"/>
        <end position="42"/>
    </location>
</feature>
<dbReference type="STRING" id="1618207.UM93_05015"/>
<proteinExistence type="predicted"/>
<dbReference type="PATRIC" id="fig|1618207.4.peg.1021"/>
<evidence type="ECO:0000256" key="1">
    <source>
        <dbReference type="SAM" id="SignalP"/>
    </source>
</evidence>
<name>A0A0D4BY70_9MICC</name>